<evidence type="ECO:0000313" key="2">
    <source>
        <dbReference type="Proteomes" id="UP000050761"/>
    </source>
</evidence>
<dbReference type="WBParaSite" id="HPBE_0002107801-mRNA-1">
    <property type="protein sequence ID" value="HPBE_0002107801-mRNA-1"/>
    <property type="gene ID" value="HPBE_0002107801"/>
</dbReference>
<keyword evidence="2" id="KW-1185">Reference proteome</keyword>
<dbReference type="Proteomes" id="UP000050761">
    <property type="component" value="Unassembled WGS sequence"/>
</dbReference>
<evidence type="ECO:0000313" key="1">
    <source>
        <dbReference type="EMBL" id="VDP23226.1"/>
    </source>
</evidence>
<reference evidence="1 2" key="1">
    <citation type="submission" date="2018-11" db="EMBL/GenBank/DDBJ databases">
        <authorList>
            <consortium name="Pathogen Informatics"/>
        </authorList>
    </citation>
    <scope>NUCLEOTIDE SEQUENCE [LARGE SCALE GENOMIC DNA]</scope>
</reference>
<accession>A0A183GFB5</accession>
<dbReference type="AlphaFoldDB" id="A0A183GFB5"/>
<dbReference type="EMBL" id="UZAH01032678">
    <property type="protein sequence ID" value="VDP23226.1"/>
    <property type="molecule type" value="Genomic_DNA"/>
</dbReference>
<proteinExistence type="predicted"/>
<gene>
    <name evidence="1" type="ORF">HPBE_LOCUS21077</name>
</gene>
<reference evidence="3" key="2">
    <citation type="submission" date="2019-09" db="UniProtKB">
        <authorList>
            <consortium name="WormBaseParasite"/>
        </authorList>
    </citation>
    <scope>IDENTIFICATION</scope>
</reference>
<organism evidence="2 3">
    <name type="scientific">Heligmosomoides polygyrus</name>
    <name type="common">Parasitic roundworm</name>
    <dbReference type="NCBI Taxonomy" id="6339"/>
    <lineage>
        <taxon>Eukaryota</taxon>
        <taxon>Metazoa</taxon>
        <taxon>Ecdysozoa</taxon>
        <taxon>Nematoda</taxon>
        <taxon>Chromadorea</taxon>
        <taxon>Rhabditida</taxon>
        <taxon>Rhabditina</taxon>
        <taxon>Rhabditomorpha</taxon>
        <taxon>Strongyloidea</taxon>
        <taxon>Heligmosomidae</taxon>
        <taxon>Heligmosomoides</taxon>
    </lineage>
</organism>
<accession>A0A3P8FWQ1</accession>
<name>A0A183GFB5_HELPZ</name>
<dbReference type="OrthoDB" id="18193at2759"/>
<protein>
    <submittedName>
        <fullName evidence="1 3">Uncharacterized protein</fullName>
    </submittedName>
</protein>
<sequence>MDAYCLVLIYDVCCRWAQRLDVSIEEILSRQEPIRVSPPLLSEDF</sequence>
<evidence type="ECO:0000313" key="3">
    <source>
        <dbReference type="WBParaSite" id="HPBE_0002107801-mRNA-1"/>
    </source>
</evidence>